<evidence type="ECO:0000256" key="2">
    <source>
        <dbReference type="SAM" id="SignalP"/>
    </source>
</evidence>
<accession>A0A8J2SY37</accession>
<feature type="chain" id="PRO_5035221743" description="FAD/NAD(P)-binding domain-containing protein" evidence="2">
    <location>
        <begin position="19"/>
        <end position="676"/>
    </location>
</feature>
<gene>
    <name evidence="3" type="ORF">PECAL_5P21360</name>
</gene>
<protein>
    <recommendedName>
        <fullName evidence="5">FAD/NAD(P)-binding domain-containing protein</fullName>
    </recommendedName>
</protein>
<dbReference type="OrthoDB" id="66881at2759"/>
<dbReference type="PANTHER" id="PTHR43539:SF89">
    <property type="entry name" value="NAD(P)-BINDING DOMAIN-CONTAINING PROTEIN"/>
    <property type="match status" value="1"/>
</dbReference>
<dbReference type="Pfam" id="PF13738">
    <property type="entry name" value="Pyr_redox_3"/>
    <property type="match status" value="1"/>
</dbReference>
<dbReference type="PRINTS" id="PR00368">
    <property type="entry name" value="FADPNR"/>
</dbReference>
<organism evidence="3 4">
    <name type="scientific">Pelagomonas calceolata</name>
    <dbReference type="NCBI Taxonomy" id="35677"/>
    <lineage>
        <taxon>Eukaryota</taxon>
        <taxon>Sar</taxon>
        <taxon>Stramenopiles</taxon>
        <taxon>Ochrophyta</taxon>
        <taxon>Pelagophyceae</taxon>
        <taxon>Pelagomonadales</taxon>
        <taxon>Pelagomonadaceae</taxon>
        <taxon>Pelagomonas</taxon>
    </lineage>
</organism>
<keyword evidence="2" id="KW-0732">Signal</keyword>
<evidence type="ECO:0000313" key="4">
    <source>
        <dbReference type="Proteomes" id="UP000789595"/>
    </source>
</evidence>
<evidence type="ECO:0008006" key="5">
    <source>
        <dbReference type="Google" id="ProtNLM"/>
    </source>
</evidence>
<dbReference type="GO" id="GO:0004497">
    <property type="term" value="F:monooxygenase activity"/>
    <property type="evidence" value="ECO:0007669"/>
    <property type="project" value="TreeGrafter"/>
</dbReference>
<keyword evidence="1" id="KW-0560">Oxidoreductase</keyword>
<keyword evidence="4" id="KW-1185">Reference proteome</keyword>
<dbReference type="PANTHER" id="PTHR43539">
    <property type="entry name" value="FLAVIN-BINDING MONOOXYGENASE-LIKE PROTEIN (AFU_ORTHOLOGUE AFUA_4G09220)"/>
    <property type="match status" value="1"/>
</dbReference>
<sequence length="676" mass="72556">MLLLCCITSAAALSPALSFLPRAPRTVLRAAKDDMPPYDGYEDEVAKRRISRDNVGVSFSKPDGRAARLKQLLQDEDFDAAERESAAALAVLPELADVARMRGRALLSPLLDKLIDGGAVGKADFEGAYEAYRLASIMNPDDSAEADEALGRIRDLCQKLEAREKDDLEQVIETTGKAVEEKALRFGRGARVVCNTGRNSEEPWEAGTVVALYHREEGWAPGEVVPYQVRLNDGTLIYAPFDADGCIRLRGGDDLDVDVVVVGAGAAGIGCAVSLTRAFGLDPARVRLLERSDAVGASFRAWPEEMRFISPSFNQQGWTSSFDLNAVAQDTSPAYALHAQHPSGSQYADYLAALADDANLNIRLATEVRSIERLEDGDFDVHVRAGGADSVVRTRFVVWAAGEFQYPSTGDMPGAEFCVHNSKVESWAGLPGDERVVIGGYESGVDATVNLARAGKKVTVLASTPTWNVQTPDPSTELAPYTAERLREVTAEGFTGPTPELLAPLRVLRVEEASEGGYNVVAAWKKQEAQLRPEGSLRRPFEGAAPPGAEGSELVVHTAQPPVLCTGFEGSVAAIGRDLFDLADDSGNGCLAGAPLLTAEDESTKTPGVFLVGPTVVQGELSFCFVYKFRQRFGIVADAISRGLGRDTKAAVQGLRQANMYMNDLSCCENTCGEVC</sequence>
<evidence type="ECO:0000313" key="3">
    <source>
        <dbReference type="EMBL" id="CAH0377596.1"/>
    </source>
</evidence>
<name>A0A8J2SY37_9STRA</name>
<feature type="signal peptide" evidence="2">
    <location>
        <begin position="1"/>
        <end position="18"/>
    </location>
</feature>
<dbReference type="EMBL" id="CAKKNE010000005">
    <property type="protein sequence ID" value="CAH0377596.1"/>
    <property type="molecule type" value="Genomic_DNA"/>
</dbReference>
<dbReference type="GO" id="GO:0050660">
    <property type="term" value="F:flavin adenine dinucleotide binding"/>
    <property type="evidence" value="ECO:0007669"/>
    <property type="project" value="TreeGrafter"/>
</dbReference>
<dbReference type="AlphaFoldDB" id="A0A8J2SY37"/>
<dbReference type="Proteomes" id="UP000789595">
    <property type="component" value="Unassembled WGS sequence"/>
</dbReference>
<dbReference type="InterPro" id="IPR036188">
    <property type="entry name" value="FAD/NAD-bd_sf"/>
</dbReference>
<comment type="caution">
    <text evidence="3">The sequence shown here is derived from an EMBL/GenBank/DDBJ whole genome shotgun (WGS) entry which is preliminary data.</text>
</comment>
<dbReference type="InterPro" id="IPR050982">
    <property type="entry name" value="Auxin_biosynth/cation_transpt"/>
</dbReference>
<dbReference type="SUPFAM" id="SSF51905">
    <property type="entry name" value="FAD/NAD(P)-binding domain"/>
    <property type="match status" value="1"/>
</dbReference>
<dbReference type="Gene3D" id="3.50.50.60">
    <property type="entry name" value="FAD/NAD(P)-binding domain"/>
    <property type="match status" value="2"/>
</dbReference>
<proteinExistence type="predicted"/>
<reference evidence="3" key="1">
    <citation type="submission" date="2021-11" db="EMBL/GenBank/DDBJ databases">
        <authorList>
            <consortium name="Genoscope - CEA"/>
            <person name="William W."/>
        </authorList>
    </citation>
    <scope>NUCLEOTIDE SEQUENCE</scope>
</reference>
<evidence type="ECO:0000256" key="1">
    <source>
        <dbReference type="ARBA" id="ARBA00023002"/>
    </source>
</evidence>